<reference evidence="3" key="1">
    <citation type="submission" date="2017-03" db="EMBL/GenBank/DDBJ databases">
        <title>Phytopthora megakarya and P. palmivora, two closely related causual agents of cacao black pod achieved similar genome size and gene model numbers by different mechanisms.</title>
        <authorList>
            <person name="Ali S."/>
            <person name="Shao J."/>
            <person name="Larry D.J."/>
            <person name="Kronmiller B."/>
            <person name="Shen D."/>
            <person name="Strem M.D."/>
            <person name="Melnick R.L."/>
            <person name="Guiltinan M.J."/>
            <person name="Tyler B.M."/>
            <person name="Meinhardt L.W."/>
            <person name="Bailey B.A."/>
        </authorList>
    </citation>
    <scope>NUCLEOTIDE SEQUENCE [LARGE SCALE GENOMIC DNA]</scope>
    <source>
        <strain evidence="3">zdho120</strain>
    </source>
</reference>
<dbReference type="OrthoDB" id="103359at2759"/>
<accession>A0A225WCE6</accession>
<evidence type="ECO:0000256" key="1">
    <source>
        <dbReference type="SAM" id="MobiDB-lite"/>
    </source>
</evidence>
<keyword evidence="3" id="KW-1185">Reference proteome</keyword>
<dbReference type="EMBL" id="NBNE01001234">
    <property type="protein sequence ID" value="OWZ14908.1"/>
    <property type="molecule type" value="Genomic_DNA"/>
</dbReference>
<protein>
    <submittedName>
        <fullName evidence="2">Uncharacterized protein</fullName>
    </submittedName>
</protein>
<feature type="region of interest" description="Disordered" evidence="1">
    <location>
        <begin position="155"/>
        <end position="187"/>
    </location>
</feature>
<evidence type="ECO:0000313" key="2">
    <source>
        <dbReference type="EMBL" id="OWZ14908.1"/>
    </source>
</evidence>
<evidence type="ECO:0000313" key="3">
    <source>
        <dbReference type="Proteomes" id="UP000198211"/>
    </source>
</evidence>
<comment type="caution">
    <text evidence="2">The sequence shown here is derived from an EMBL/GenBank/DDBJ whole genome shotgun (WGS) entry which is preliminary data.</text>
</comment>
<sequence length="403" mass="45109">MHSVMDPDVDLGPGLPRGPDVIMDQMANYSNFLRFISLTGFVDRIVVAEDSVAVSDAAWFTFQVTRSTIEMIFPHIMGSEWLVALLVGKEVEAPARSTFHFNTSGKCYRYDVEMDFVGAFMSVVKNPRVVDMLLGRALISYNGMLGFTTEEFDSEEEKAPAPLQGNIRSVPERNRRPARSTQSSSSNEFCQKIVEDYFAAFASGYEDVNTPAGISQRDFFLSRFGSQKEAGPVSMVELLVERWRVLGECFELLAFQQKGTIYSENNDTSSSCLVVANASYILRVTFYTIQVAFPHLLSDDVLLDALVGKVIMVPSQIFFSIDKTTGYVSRVTERMEFAVALGDLFGDQRDLSRVISQARLTSNGVYTDLLTHPPSSPTVRFQDQIPRRESEKRTMNIADILDD</sequence>
<dbReference type="STRING" id="4795.A0A225WCE6"/>
<organism evidence="2 3">
    <name type="scientific">Phytophthora megakarya</name>
    <dbReference type="NCBI Taxonomy" id="4795"/>
    <lineage>
        <taxon>Eukaryota</taxon>
        <taxon>Sar</taxon>
        <taxon>Stramenopiles</taxon>
        <taxon>Oomycota</taxon>
        <taxon>Peronosporomycetes</taxon>
        <taxon>Peronosporales</taxon>
        <taxon>Peronosporaceae</taxon>
        <taxon>Phytophthora</taxon>
    </lineage>
</organism>
<gene>
    <name evidence="2" type="ORF">PHMEG_00011534</name>
</gene>
<dbReference type="AlphaFoldDB" id="A0A225WCE6"/>
<dbReference type="Proteomes" id="UP000198211">
    <property type="component" value="Unassembled WGS sequence"/>
</dbReference>
<name>A0A225WCE6_9STRA</name>
<proteinExistence type="predicted"/>